<evidence type="ECO:0000259" key="3">
    <source>
        <dbReference type="PROSITE" id="PS51186"/>
    </source>
</evidence>
<dbReference type="GO" id="GO:0016747">
    <property type="term" value="F:acyltransferase activity, transferring groups other than amino-acyl groups"/>
    <property type="evidence" value="ECO:0007669"/>
    <property type="project" value="InterPro"/>
</dbReference>
<dbReference type="EMBL" id="JALXKZ020000019">
    <property type="protein sequence ID" value="MCV7629342.1"/>
    <property type="molecule type" value="Genomic_DNA"/>
</dbReference>
<keyword evidence="2" id="KW-0012">Acyltransferase</keyword>
<accession>A0AAP3AKV3</accession>
<organism evidence="4 5">
    <name type="scientific">Micrococcus luteus</name>
    <name type="common">Micrococcus lysodeikticus</name>
    <dbReference type="NCBI Taxonomy" id="1270"/>
    <lineage>
        <taxon>Bacteria</taxon>
        <taxon>Bacillati</taxon>
        <taxon>Actinomycetota</taxon>
        <taxon>Actinomycetes</taxon>
        <taxon>Micrococcales</taxon>
        <taxon>Micrococcaceae</taxon>
        <taxon>Micrococcus</taxon>
    </lineage>
</organism>
<dbReference type="Proteomes" id="UP001205867">
    <property type="component" value="Unassembled WGS sequence"/>
</dbReference>
<comment type="caution">
    <text evidence="4">The sequence shown here is derived from an EMBL/GenBank/DDBJ whole genome shotgun (WGS) entry which is preliminary data.</text>
</comment>
<dbReference type="Pfam" id="PF13508">
    <property type="entry name" value="Acetyltransf_7"/>
    <property type="match status" value="1"/>
</dbReference>
<dbReference type="PANTHER" id="PTHR43877">
    <property type="entry name" value="AMINOALKYLPHOSPHONATE N-ACETYLTRANSFERASE-RELATED-RELATED"/>
    <property type="match status" value="1"/>
</dbReference>
<gene>
    <name evidence="4" type="ORF">M3A82_008305</name>
</gene>
<evidence type="ECO:0000256" key="2">
    <source>
        <dbReference type="ARBA" id="ARBA00023315"/>
    </source>
</evidence>
<evidence type="ECO:0000313" key="5">
    <source>
        <dbReference type="Proteomes" id="UP001205867"/>
    </source>
</evidence>
<protein>
    <submittedName>
        <fullName evidence="4">GNAT family N-acetyltransferase</fullName>
    </submittedName>
</protein>
<sequence>MPESVTVRPAAPGDVEALLRVKARSWREAYGALLPSAYLDAVEARIPEDVPAWTALIGSDRDLWVADDGGRLLGVALAGPRRSAAETGRTGADDAAASPADLPEVELMVLYVLAEAYGTGLGARLLDAVVGDRPAMLRVLAENPRAVAFYAKHGFAAVGAPEPMTGPWAGLHEQLMVRRLPHDGGAA</sequence>
<dbReference type="AlphaFoldDB" id="A0AAP3AKV3"/>
<feature type="domain" description="N-acetyltransferase" evidence="3">
    <location>
        <begin position="5"/>
        <end position="181"/>
    </location>
</feature>
<keyword evidence="1" id="KW-0808">Transferase</keyword>
<evidence type="ECO:0000313" key="4">
    <source>
        <dbReference type="EMBL" id="MCV7629342.1"/>
    </source>
</evidence>
<evidence type="ECO:0000256" key="1">
    <source>
        <dbReference type="ARBA" id="ARBA00022679"/>
    </source>
</evidence>
<dbReference type="RefSeq" id="WP_049158135.1">
    <property type="nucleotide sequence ID" value="NZ_JUTN01000005.1"/>
</dbReference>
<proteinExistence type="predicted"/>
<dbReference type="SUPFAM" id="SSF55729">
    <property type="entry name" value="Acyl-CoA N-acyltransferases (Nat)"/>
    <property type="match status" value="1"/>
</dbReference>
<dbReference type="InterPro" id="IPR016181">
    <property type="entry name" value="Acyl_CoA_acyltransferase"/>
</dbReference>
<dbReference type="InterPro" id="IPR050832">
    <property type="entry name" value="Bact_Acetyltransf"/>
</dbReference>
<dbReference type="Gene3D" id="3.40.630.30">
    <property type="match status" value="1"/>
</dbReference>
<dbReference type="InterPro" id="IPR000182">
    <property type="entry name" value="GNAT_dom"/>
</dbReference>
<dbReference type="PROSITE" id="PS51186">
    <property type="entry name" value="GNAT"/>
    <property type="match status" value="1"/>
</dbReference>
<name>A0AAP3AKV3_MICLU</name>
<reference evidence="4" key="1">
    <citation type="submission" date="2023-06" db="EMBL/GenBank/DDBJ databases">
        <title>lsaBGC provides a comprehensive framework for evolutionary analysis of biosynthetic gene clusters within focal taxa.</title>
        <authorList>
            <person name="Salamzade R."/>
            <person name="Sandstrom S."/>
            <person name="Kalan L.R."/>
        </authorList>
    </citation>
    <scope>NUCLEOTIDE SEQUENCE</scope>
    <source>
        <strain evidence="4">P3-SID899</strain>
    </source>
</reference>